<dbReference type="Gene3D" id="1.10.10.10">
    <property type="entry name" value="Winged helix-like DNA-binding domain superfamily/Winged helix DNA-binding domain"/>
    <property type="match status" value="1"/>
</dbReference>
<dbReference type="PANTHER" id="PTHR33202:SF7">
    <property type="entry name" value="FERRIC UPTAKE REGULATION PROTEIN"/>
    <property type="match status" value="1"/>
</dbReference>
<dbReference type="InterPro" id="IPR036390">
    <property type="entry name" value="WH_DNA-bd_sf"/>
</dbReference>
<dbReference type="GO" id="GO:0003700">
    <property type="term" value="F:DNA-binding transcription factor activity"/>
    <property type="evidence" value="ECO:0007669"/>
    <property type="project" value="InterPro"/>
</dbReference>
<comment type="cofactor">
    <cofactor evidence="8">
        <name>Zn(2+)</name>
        <dbReference type="ChEBI" id="CHEBI:29105"/>
    </cofactor>
    <text evidence="8">Binds 1 zinc ion per subunit.</text>
</comment>
<dbReference type="Proteomes" id="UP000308901">
    <property type="component" value="Unassembled WGS sequence"/>
</dbReference>
<sequence>MFNSSILLKEYNLKVTPQRVAIVEELYKNGHMNIDDLYKNLLEKFPSISLATIYKNVNAMVEKIFLNEVKVPDAKTVYELVKEEHSHLVCSSCGKIEDIIIDTSVLNNTLSSVSNFKIDNTEVVFQGTCEKCQ</sequence>
<dbReference type="EMBL" id="VANU01000004">
    <property type="protein sequence ID" value="TLP37652.1"/>
    <property type="molecule type" value="Genomic_DNA"/>
</dbReference>
<dbReference type="GO" id="GO:0045892">
    <property type="term" value="P:negative regulation of DNA-templated transcription"/>
    <property type="evidence" value="ECO:0007669"/>
    <property type="project" value="TreeGrafter"/>
</dbReference>
<dbReference type="OrthoDB" id="8659436at2"/>
<evidence type="ECO:0000256" key="2">
    <source>
        <dbReference type="ARBA" id="ARBA00007957"/>
    </source>
</evidence>
<evidence type="ECO:0000256" key="8">
    <source>
        <dbReference type="PIRSR" id="PIRSR602481-1"/>
    </source>
</evidence>
<keyword evidence="7" id="KW-0804">Transcription</keyword>
<evidence type="ECO:0000256" key="6">
    <source>
        <dbReference type="ARBA" id="ARBA00023125"/>
    </source>
</evidence>
<keyword evidence="3" id="KW-0678">Repressor</keyword>
<feature type="binding site" evidence="8">
    <location>
        <position position="129"/>
    </location>
    <ligand>
        <name>Zn(2+)</name>
        <dbReference type="ChEBI" id="CHEBI:29105"/>
    </ligand>
</feature>
<keyword evidence="10" id="KW-1185">Reference proteome</keyword>
<comment type="caution">
    <text evidence="9">The sequence shown here is derived from an EMBL/GenBank/DDBJ whole genome shotgun (WGS) entry which is preliminary data.</text>
</comment>
<feature type="binding site" evidence="8">
    <location>
        <position position="132"/>
    </location>
    <ligand>
        <name>Zn(2+)</name>
        <dbReference type="ChEBI" id="CHEBI:29105"/>
    </ligand>
</feature>
<dbReference type="InterPro" id="IPR002481">
    <property type="entry name" value="FUR"/>
</dbReference>
<name>A0A5R8Y0V4_9BACT</name>
<keyword evidence="5" id="KW-0805">Transcription regulation</keyword>
<feature type="binding site" evidence="8">
    <location>
        <position position="90"/>
    </location>
    <ligand>
        <name>Zn(2+)</name>
        <dbReference type="ChEBI" id="CHEBI:29105"/>
    </ligand>
</feature>
<dbReference type="AlphaFoldDB" id="A0A5R8Y0V4"/>
<accession>A0A5R8Y0V4</accession>
<keyword evidence="8" id="KW-0479">Metal-binding</keyword>
<dbReference type="InterPro" id="IPR036388">
    <property type="entry name" value="WH-like_DNA-bd_sf"/>
</dbReference>
<protein>
    <submittedName>
        <fullName evidence="9">Transcriptional repressor</fullName>
    </submittedName>
</protein>
<keyword evidence="6" id="KW-0238">DNA-binding</keyword>
<evidence type="ECO:0000256" key="4">
    <source>
        <dbReference type="ARBA" id="ARBA00022833"/>
    </source>
</evidence>
<evidence type="ECO:0000256" key="1">
    <source>
        <dbReference type="ARBA" id="ARBA00002997"/>
    </source>
</evidence>
<evidence type="ECO:0000256" key="5">
    <source>
        <dbReference type="ARBA" id="ARBA00023015"/>
    </source>
</evidence>
<evidence type="ECO:0000313" key="9">
    <source>
        <dbReference type="EMBL" id="TLP37652.1"/>
    </source>
</evidence>
<feature type="binding site" evidence="8">
    <location>
        <position position="93"/>
    </location>
    <ligand>
        <name>Zn(2+)</name>
        <dbReference type="ChEBI" id="CHEBI:29105"/>
    </ligand>
</feature>
<dbReference type="GO" id="GO:1900376">
    <property type="term" value="P:regulation of secondary metabolite biosynthetic process"/>
    <property type="evidence" value="ECO:0007669"/>
    <property type="project" value="TreeGrafter"/>
</dbReference>
<evidence type="ECO:0000256" key="3">
    <source>
        <dbReference type="ARBA" id="ARBA00022491"/>
    </source>
</evidence>
<dbReference type="CDD" id="cd07153">
    <property type="entry name" value="Fur_like"/>
    <property type="match status" value="1"/>
</dbReference>
<dbReference type="Pfam" id="PF01475">
    <property type="entry name" value="FUR"/>
    <property type="match status" value="1"/>
</dbReference>
<dbReference type="Gene3D" id="3.30.1490.190">
    <property type="match status" value="1"/>
</dbReference>
<evidence type="ECO:0000313" key="10">
    <source>
        <dbReference type="Proteomes" id="UP000308901"/>
    </source>
</evidence>
<reference evidence="9 10" key="1">
    <citation type="submission" date="2019-05" db="EMBL/GenBank/DDBJ databases">
        <title>Arcobacter sp. nov., isolated from sea sediment.</title>
        <authorList>
            <person name="Kim W."/>
        </authorList>
    </citation>
    <scope>NUCLEOTIDE SEQUENCE [LARGE SCALE GENOMIC DNA]</scope>
    <source>
        <strain evidence="9 10">CAU 1517</strain>
    </source>
</reference>
<evidence type="ECO:0000256" key="7">
    <source>
        <dbReference type="ARBA" id="ARBA00023163"/>
    </source>
</evidence>
<gene>
    <name evidence="9" type="ORF">FDK22_10055</name>
</gene>
<keyword evidence="4 8" id="KW-0862">Zinc</keyword>
<dbReference type="PANTHER" id="PTHR33202">
    <property type="entry name" value="ZINC UPTAKE REGULATION PROTEIN"/>
    <property type="match status" value="1"/>
</dbReference>
<dbReference type="GO" id="GO:0000976">
    <property type="term" value="F:transcription cis-regulatory region binding"/>
    <property type="evidence" value="ECO:0007669"/>
    <property type="project" value="TreeGrafter"/>
</dbReference>
<proteinExistence type="inferred from homology"/>
<comment type="function">
    <text evidence="1">Acts as a global negative controlling element, employing Fe(2+) as a cofactor to bind the operator of the repressed genes.</text>
</comment>
<dbReference type="GO" id="GO:0008270">
    <property type="term" value="F:zinc ion binding"/>
    <property type="evidence" value="ECO:0007669"/>
    <property type="project" value="TreeGrafter"/>
</dbReference>
<dbReference type="RefSeq" id="WP_138152827.1">
    <property type="nucleotide sequence ID" value="NZ_CBDDKQ010000004.1"/>
</dbReference>
<comment type="similarity">
    <text evidence="2">Belongs to the Fur family.</text>
</comment>
<dbReference type="InterPro" id="IPR043135">
    <property type="entry name" value="Fur_C"/>
</dbReference>
<organism evidence="9 10">
    <name type="scientific">Arcobacter arenosus</name>
    <dbReference type="NCBI Taxonomy" id="2576037"/>
    <lineage>
        <taxon>Bacteria</taxon>
        <taxon>Pseudomonadati</taxon>
        <taxon>Campylobacterota</taxon>
        <taxon>Epsilonproteobacteria</taxon>
        <taxon>Campylobacterales</taxon>
        <taxon>Arcobacteraceae</taxon>
        <taxon>Arcobacter</taxon>
    </lineage>
</organism>
<dbReference type="SUPFAM" id="SSF46785">
    <property type="entry name" value="Winged helix' DNA-binding domain"/>
    <property type="match status" value="1"/>
</dbReference>